<dbReference type="InterPro" id="IPR000938">
    <property type="entry name" value="CAP-Gly_domain"/>
</dbReference>
<feature type="region of interest" description="Disordered" evidence="3">
    <location>
        <begin position="527"/>
        <end position="552"/>
    </location>
</feature>
<evidence type="ECO:0000256" key="3">
    <source>
        <dbReference type="SAM" id="MobiDB-lite"/>
    </source>
</evidence>
<protein>
    <recommendedName>
        <fullName evidence="4">CAP-Gly domain-containing protein</fullName>
    </recommendedName>
</protein>
<name>A0A8H3ENE2_9LECA</name>
<dbReference type="Pfam" id="PF01302">
    <property type="entry name" value="CAP_GLY"/>
    <property type="match status" value="1"/>
</dbReference>
<dbReference type="Gene3D" id="3.80.10.10">
    <property type="entry name" value="Ribonuclease Inhibitor"/>
    <property type="match status" value="3"/>
</dbReference>
<keyword evidence="1" id="KW-0433">Leucine-rich repeat</keyword>
<dbReference type="InterPro" id="IPR036859">
    <property type="entry name" value="CAP-Gly_dom_sf"/>
</dbReference>
<evidence type="ECO:0000256" key="1">
    <source>
        <dbReference type="ARBA" id="ARBA00022614"/>
    </source>
</evidence>
<gene>
    <name evidence="5" type="ORF">IMSHALPRED_008440</name>
</gene>
<feature type="compositionally biased region" description="Basic and acidic residues" evidence="3">
    <location>
        <begin position="543"/>
        <end position="552"/>
    </location>
</feature>
<comment type="caution">
    <text evidence="5">The sequence shown here is derived from an EMBL/GenBank/DDBJ whole genome shotgun (WGS) entry which is preliminary data.</text>
</comment>
<dbReference type="PROSITE" id="PS51450">
    <property type="entry name" value="LRR"/>
    <property type="match status" value="2"/>
</dbReference>
<dbReference type="PANTHER" id="PTHR45973:SF35">
    <property type="entry name" value="LEUCINE-RICH REPEAT-CONTAINING PROTEIN 43"/>
    <property type="match status" value="1"/>
</dbReference>
<dbReference type="PROSITE" id="PS50245">
    <property type="entry name" value="CAP_GLY_2"/>
    <property type="match status" value="1"/>
</dbReference>
<dbReference type="SUPFAM" id="SSF74924">
    <property type="entry name" value="Cap-Gly domain"/>
    <property type="match status" value="1"/>
</dbReference>
<dbReference type="Proteomes" id="UP000664534">
    <property type="component" value="Unassembled WGS sequence"/>
</dbReference>
<dbReference type="InterPro" id="IPR001611">
    <property type="entry name" value="Leu-rich_rpt"/>
</dbReference>
<dbReference type="Gene3D" id="2.30.30.190">
    <property type="entry name" value="CAP Gly-rich-like domain"/>
    <property type="match status" value="1"/>
</dbReference>
<proteinExistence type="predicted"/>
<dbReference type="SUPFAM" id="SSF52047">
    <property type="entry name" value="RNI-like"/>
    <property type="match status" value="1"/>
</dbReference>
<dbReference type="PANTHER" id="PTHR45973">
    <property type="entry name" value="PROTEIN PHOSPHATASE 1 REGULATORY SUBUNIT SDS22-RELATED"/>
    <property type="match status" value="1"/>
</dbReference>
<feature type="domain" description="CAP-Gly" evidence="4">
    <location>
        <begin position="25"/>
        <end position="54"/>
    </location>
</feature>
<dbReference type="OrthoDB" id="5273213at2759"/>
<dbReference type="SMART" id="SM01052">
    <property type="entry name" value="CAP_GLY"/>
    <property type="match status" value="1"/>
</dbReference>
<dbReference type="InterPro" id="IPR032675">
    <property type="entry name" value="LRR_dom_sf"/>
</dbReference>
<dbReference type="AlphaFoldDB" id="A0A8H3ENE2"/>
<evidence type="ECO:0000259" key="4">
    <source>
        <dbReference type="PROSITE" id="PS50245"/>
    </source>
</evidence>
<dbReference type="EMBL" id="CAJPDT010000006">
    <property type="protein sequence ID" value="CAF9909679.1"/>
    <property type="molecule type" value="Genomic_DNA"/>
</dbReference>
<evidence type="ECO:0000313" key="6">
    <source>
        <dbReference type="Proteomes" id="UP000664534"/>
    </source>
</evidence>
<accession>A0A8H3ENE2</accession>
<sequence length="588" mass="64893">MSGTQARIGGRLSFGGALCTVRYVGPVESTRGDWLGVEWDEPSRGKHDGCHKGVSASPTAASFIRPSRPSDPPVSLLEALKNKYASTSAQDIAATANEIHISGKTVEEVGFEKIRRQLAELQELRVVVLDGACIATVDSNLDQQNLKIIELDLSRNLFEHWYEFIVVCNSLHSLQSLRLDGNTFSQPQGPFENDESHGPYGRLKDLSLNNLGFLQESTTGKTGNLSWESIRNFTAIFPSLTTLSLASNNLTDIMLPLNTMLLAKLDLSSNAITALEHICPLTALPNLQTLSLRANPLTSLSSSPDKGTIFPKLKHLDLTSTLLPTLSSLNPIPTSFPQLTSLLTNHTPLTTYPSASLHTIARLATLTDLNYSHITPPERQNAELYYLSQISKQLAAATDDAEERQVLKEHPRWKQLCNLHGEPTITRTKDAATPGAGTLAARMTEFIFRIRKQDLYAARQHAQSIDGHSGATTAQEDSSADALVVEKRKLIPRTVDVYRLKGIVGQLFGIRPLSVKLVWETEEWDPVGEGDGGWSVSEDGSDEERVERKEERREGVSWVRREMELVDGTREVGFFVEGKVARVRVEVR</sequence>
<evidence type="ECO:0000256" key="2">
    <source>
        <dbReference type="ARBA" id="ARBA00022737"/>
    </source>
</evidence>
<keyword evidence="2" id="KW-0677">Repeat</keyword>
<evidence type="ECO:0000313" key="5">
    <source>
        <dbReference type="EMBL" id="CAF9909679.1"/>
    </source>
</evidence>
<organism evidence="5 6">
    <name type="scientific">Imshaugia aleurites</name>
    <dbReference type="NCBI Taxonomy" id="172621"/>
    <lineage>
        <taxon>Eukaryota</taxon>
        <taxon>Fungi</taxon>
        <taxon>Dikarya</taxon>
        <taxon>Ascomycota</taxon>
        <taxon>Pezizomycotina</taxon>
        <taxon>Lecanoromycetes</taxon>
        <taxon>OSLEUM clade</taxon>
        <taxon>Lecanoromycetidae</taxon>
        <taxon>Lecanorales</taxon>
        <taxon>Lecanorineae</taxon>
        <taxon>Parmeliaceae</taxon>
        <taxon>Imshaugia</taxon>
    </lineage>
</organism>
<dbReference type="InterPro" id="IPR050576">
    <property type="entry name" value="Cilia_flagella_integrity"/>
</dbReference>
<reference evidence="5" key="1">
    <citation type="submission" date="2021-03" db="EMBL/GenBank/DDBJ databases">
        <authorList>
            <person name="Tagirdzhanova G."/>
        </authorList>
    </citation>
    <scope>NUCLEOTIDE SEQUENCE</scope>
</reference>
<keyword evidence="6" id="KW-1185">Reference proteome</keyword>